<organism evidence="3 4">
    <name type="scientific">Tripterygium wilfordii</name>
    <name type="common">Thunder God vine</name>
    <dbReference type="NCBI Taxonomy" id="458696"/>
    <lineage>
        <taxon>Eukaryota</taxon>
        <taxon>Viridiplantae</taxon>
        <taxon>Streptophyta</taxon>
        <taxon>Embryophyta</taxon>
        <taxon>Tracheophyta</taxon>
        <taxon>Spermatophyta</taxon>
        <taxon>Magnoliopsida</taxon>
        <taxon>eudicotyledons</taxon>
        <taxon>Gunneridae</taxon>
        <taxon>Pentapetalae</taxon>
        <taxon>rosids</taxon>
        <taxon>fabids</taxon>
        <taxon>Celastrales</taxon>
        <taxon>Celastraceae</taxon>
        <taxon>Tripterygium</taxon>
    </lineage>
</organism>
<accession>A0A7J7DHP1</accession>
<dbReference type="InParanoid" id="A0A7J7DHP1"/>
<dbReference type="PANTHER" id="PTHR36758:SF1">
    <property type="entry name" value="OS01G0342800 PROTEIN"/>
    <property type="match status" value="1"/>
</dbReference>
<evidence type="ECO:0000313" key="3">
    <source>
        <dbReference type="EMBL" id="KAF5745576.1"/>
    </source>
</evidence>
<comment type="caution">
    <text evidence="3">The sequence shown here is derived from an EMBL/GenBank/DDBJ whole genome shotgun (WGS) entry which is preliminary data.</text>
</comment>
<evidence type="ECO:0000313" key="4">
    <source>
        <dbReference type="Proteomes" id="UP000593562"/>
    </source>
</evidence>
<sequence>MERALRAYAAVLRLVRRLPEDTRPYYAKYVRENFVNYRDVEVTDPKAVDEIFHRTYNHSLWILNKYSIDKSAAKRLKEICL</sequence>
<gene>
    <name evidence="3" type="ORF">HS088_TW07G01168</name>
</gene>
<dbReference type="CDD" id="cd20269">
    <property type="entry name" value="Complex1_LYR_LYRM9"/>
    <property type="match status" value="1"/>
</dbReference>
<protein>
    <recommendedName>
        <fullName evidence="2">Complex 1 LYR protein domain-containing protein</fullName>
    </recommendedName>
</protein>
<proteinExistence type="inferred from homology"/>
<dbReference type="Proteomes" id="UP000593562">
    <property type="component" value="Unassembled WGS sequence"/>
</dbReference>
<dbReference type="FunCoup" id="A0A7J7DHP1">
    <property type="interactions" value="222"/>
</dbReference>
<dbReference type="InterPro" id="IPR008011">
    <property type="entry name" value="Complex1_LYR_dom"/>
</dbReference>
<name>A0A7J7DHP1_TRIWF</name>
<evidence type="ECO:0000256" key="1">
    <source>
        <dbReference type="ARBA" id="ARBA00025757"/>
    </source>
</evidence>
<dbReference type="EMBL" id="JAAARO010000007">
    <property type="protein sequence ID" value="KAF5745576.1"/>
    <property type="molecule type" value="Genomic_DNA"/>
</dbReference>
<comment type="similarity">
    <text evidence="1">Belongs to the complex I LYR family. LYRM9 subfamily.</text>
</comment>
<dbReference type="OrthoDB" id="190541at2759"/>
<dbReference type="InterPro" id="IPR045291">
    <property type="entry name" value="Complex1_LYR_LYRM9"/>
</dbReference>
<evidence type="ECO:0000259" key="2">
    <source>
        <dbReference type="Pfam" id="PF05347"/>
    </source>
</evidence>
<dbReference type="Pfam" id="PF05347">
    <property type="entry name" value="Complex1_LYR"/>
    <property type="match status" value="1"/>
</dbReference>
<feature type="domain" description="Complex 1 LYR protein" evidence="2">
    <location>
        <begin position="3"/>
        <end position="54"/>
    </location>
</feature>
<reference evidence="3 4" key="1">
    <citation type="journal article" date="2020" name="Nat. Commun.">
        <title>Genome of Tripterygium wilfordii and identification of cytochrome P450 involved in triptolide biosynthesis.</title>
        <authorList>
            <person name="Tu L."/>
            <person name="Su P."/>
            <person name="Zhang Z."/>
            <person name="Gao L."/>
            <person name="Wang J."/>
            <person name="Hu T."/>
            <person name="Zhou J."/>
            <person name="Zhang Y."/>
            <person name="Zhao Y."/>
            <person name="Liu Y."/>
            <person name="Song Y."/>
            <person name="Tong Y."/>
            <person name="Lu Y."/>
            <person name="Yang J."/>
            <person name="Xu C."/>
            <person name="Jia M."/>
            <person name="Peters R.J."/>
            <person name="Huang L."/>
            <person name="Gao W."/>
        </authorList>
    </citation>
    <scope>NUCLEOTIDE SEQUENCE [LARGE SCALE GENOMIC DNA]</scope>
    <source>
        <strain evidence="4">cv. XIE 37</strain>
        <tissue evidence="3">Leaf</tissue>
    </source>
</reference>
<dbReference type="AlphaFoldDB" id="A0A7J7DHP1"/>
<dbReference type="PANTHER" id="PTHR36758">
    <property type="entry name" value="OS01G0342800 PROTEIN"/>
    <property type="match status" value="1"/>
</dbReference>
<keyword evidence="4" id="KW-1185">Reference proteome</keyword>